<dbReference type="SUPFAM" id="SSF48371">
    <property type="entry name" value="ARM repeat"/>
    <property type="match status" value="1"/>
</dbReference>
<dbReference type="InterPro" id="IPR056516">
    <property type="entry name" value="INTS7_N"/>
</dbReference>
<dbReference type="Gene3D" id="1.25.10.10">
    <property type="entry name" value="Leucine-rich Repeat Variant"/>
    <property type="match status" value="1"/>
</dbReference>
<dbReference type="Gramene" id="Kaladp0096s0011.1.v1.1">
    <property type="protein sequence ID" value="Kaladp0096s0011.1.v1.1"/>
    <property type="gene ID" value="Kaladp0096s0011.v1.1"/>
</dbReference>
<proteinExistence type="inferred from homology"/>
<keyword evidence="5" id="KW-1185">Reference proteome</keyword>
<organism evidence="4 5">
    <name type="scientific">Kalanchoe fedtschenkoi</name>
    <name type="common">Lavender scallops</name>
    <name type="synonym">South American air plant</name>
    <dbReference type="NCBI Taxonomy" id="63787"/>
    <lineage>
        <taxon>Eukaryota</taxon>
        <taxon>Viridiplantae</taxon>
        <taxon>Streptophyta</taxon>
        <taxon>Embryophyta</taxon>
        <taxon>Tracheophyta</taxon>
        <taxon>Spermatophyta</taxon>
        <taxon>Magnoliopsida</taxon>
        <taxon>eudicotyledons</taxon>
        <taxon>Gunneridae</taxon>
        <taxon>Pentapetalae</taxon>
        <taxon>Saxifragales</taxon>
        <taxon>Crassulaceae</taxon>
        <taxon>Kalanchoe</taxon>
    </lineage>
</organism>
<dbReference type="InterPro" id="IPR055195">
    <property type="entry name" value="INTS7_C_plant"/>
</dbReference>
<evidence type="ECO:0008006" key="6">
    <source>
        <dbReference type="Google" id="ProtNLM"/>
    </source>
</evidence>
<evidence type="ECO:0000259" key="2">
    <source>
        <dbReference type="Pfam" id="PF22966"/>
    </source>
</evidence>
<evidence type="ECO:0000259" key="3">
    <source>
        <dbReference type="Pfam" id="PF24436"/>
    </source>
</evidence>
<dbReference type="InterPro" id="IPR016024">
    <property type="entry name" value="ARM-type_fold"/>
</dbReference>
<sequence>MQRISAACAMEWSIELDKGLRSRKPGAAVEAVRKIGPRLEQWGREPKYTMAAYSMFGLVPGEDKLFASAILLRLAEAFRVGDKGVRRAVVQLFLSDLKRRRRRKRREGSSGIFSKCSEENCLEMMWRVKVVFDQEDDVELRADCLVLFGCWASFAVENADIRYLILMSLASANDAEVKASLFAAGCFCELSDDFSSVILHFLVNLATSAKTSSDVRLAGIRTFGRMYNSFVITRSAYKAASLLLQNSSDEDVVVVLLITLSKLASKSTLLAAEQANLLCSVLNKETTLRTKATALISLNFISKRGCYFRPNAQLLESLFSLVEHPQVPDNLQYVALEILQKILLRKPPIMGSMVKFDCLKLLETLQNVSQSQSSINRVLAFKMMASTASKLKEDIEVESSKVTLASHIISLITDYMTILGCKRVDYSPRSNAERDKEGLSLFKVLFLLAKKNPDHCMLVVDKICLLIERLDRESGTTKGTSLPGLLAHVYTKPDVDKIKTVRSKLLQGTCRVLSACLEVLFEIGAINMETIYKVKSTIRLACDVSYRSCSSFLDFVLLHPHISWTILPYKPNFLPDKNAIWDELAEFEILALDSAKNMLAAQAYWPAYRYGVRAACQGSYIVLILICEHLMTKVRSGIYFCWLKFLVEFTYSEWEMQQIYLSKPSIALENWLKANKVVIMHPWQNMGQVTKDVSLKTDLSGYSRKLLQVHSNLCSARKTLDSSVINYEGFYFQRWFLALKAKFIEAVLELLKIVSSHASTQESDGHEEQVERGSLVNCTRISGKYVSWSTLLSRTSSWLKRLALEFDLMLTSFADLDMKSLNIISALALSSSVLAFSAQLLFPIPKGFPLVNDWSAKTEKFSGLVHNLVYRLSHVDEEMTKNIGLLLKVVCVPKGCFHLPSRTQMLASFGKNEILRVCNHAITGFTSLQNEINSVSQTVNPSKIAKIRIELLSDTILRCLAIPFPVPKSFFHCRPLMGSELFVINADPKRPDCLSTSVGCCLALNLCIQLKNFPSKLSHRIKNLYCILQSRSSFLVPKSNEHVRGRTQSSLPAWEADYLIDLNQKLLHHVTECKASESSCQEIADKGSVYAFVRLEPNENYQGFSTSLLDVSGFPPGSYETRWLSCCVDDQGWYWSMLPLNAGPTITIHSV</sequence>
<feature type="domain" description="Integrator complex subunit 7-like C-terminal" evidence="2">
    <location>
        <begin position="978"/>
        <end position="1149"/>
    </location>
</feature>
<evidence type="ECO:0000313" key="5">
    <source>
        <dbReference type="Proteomes" id="UP000594263"/>
    </source>
</evidence>
<feature type="domain" description="Integrator complex subunit 7 N-terminal" evidence="3">
    <location>
        <begin position="68"/>
        <end position="475"/>
    </location>
</feature>
<dbReference type="Proteomes" id="UP000594263">
    <property type="component" value="Unplaced"/>
</dbReference>
<name>A0A7N0V250_KALFE</name>
<dbReference type="PANTHER" id="PTHR13322">
    <property type="entry name" value="C1ORF73 PROTEIN"/>
    <property type="match status" value="1"/>
</dbReference>
<reference evidence="4" key="1">
    <citation type="submission" date="2021-01" db="UniProtKB">
        <authorList>
            <consortium name="EnsemblPlants"/>
        </authorList>
    </citation>
    <scope>IDENTIFICATION</scope>
</reference>
<dbReference type="GO" id="GO:0032039">
    <property type="term" value="C:integrator complex"/>
    <property type="evidence" value="ECO:0007669"/>
    <property type="project" value="InterPro"/>
</dbReference>
<dbReference type="InterPro" id="IPR011989">
    <property type="entry name" value="ARM-like"/>
</dbReference>
<evidence type="ECO:0000256" key="1">
    <source>
        <dbReference type="ARBA" id="ARBA00008565"/>
    </source>
</evidence>
<dbReference type="InterPro" id="IPR033060">
    <property type="entry name" value="INTS7"/>
</dbReference>
<dbReference type="OMA" id="DMVEMNE"/>
<evidence type="ECO:0000313" key="4">
    <source>
        <dbReference type="EnsemblPlants" id="Kaladp0096s0011.1.v1.1"/>
    </source>
</evidence>
<dbReference type="AlphaFoldDB" id="A0A7N0V250"/>
<dbReference type="Pfam" id="PF24436">
    <property type="entry name" value="INTS7_N"/>
    <property type="match status" value="1"/>
</dbReference>
<dbReference type="GO" id="GO:0034472">
    <property type="term" value="P:snRNA 3'-end processing"/>
    <property type="evidence" value="ECO:0007669"/>
    <property type="project" value="TreeGrafter"/>
</dbReference>
<comment type="similarity">
    <text evidence="1">Belongs to the Integrator subunit 7 family.</text>
</comment>
<dbReference type="Pfam" id="PF22966">
    <property type="entry name" value="INTS7_C_plants"/>
    <property type="match status" value="1"/>
</dbReference>
<dbReference type="PANTHER" id="PTHR13322:SF2">
    <property type="entry name" value="INTEGRATOR COMPLEX SUBUNIT 7"/>
    <property type="match status" value="1"/>
</dbReference>
<dbReference type="EnsemblPlants" id="Kaladp0096s0011.1.v1.1">
    <property type="protein sequence ID" value="Kaladp0096s0011.1.v1.1"/>
    <property type="gene ID" value="Kaladp0096s0011.v1.1"/>
</dbReference>
<accession>A0A7N0V250</accession>
<protein>
    <recommendedName>
        <fullName evidence="6">Integrator complex subunit 7</fullName>
    </recommendedName>
</protein>